<dbReference type="Proteomes" id="UP000711407">
    <property type="component" value="Unassembled WGS sequence"/>
</dbReference>
<keyword evidence="2" id="KW-0472">Membrane</keyword>
<proteinExistence type="predicted"/>
<evidence type="ECO:0000313" key="4">
    <source>
        <dbReference type="EMBL" id="HJE39984.1"/>
    </source>
</evidence>
<dbReference type="CDD" id="cd07185">
    <property type="entry name" value="OmpA_C-like"/>
    <property type="match status" value="1"/>
</dbReference>
<dbReference type="Gene3D" id="3.30.1330.60">
    <property type="entry name" value="OmpA-like domain"/>
    <property type="match status" value="1"/>
</dbReference>
<dbReference type="EMBL" id="DYXT01000049">
    <property type="protein sequence ID" value="HJE39984.1"/>
    <property type="molecule type" value="Genomic_DNA"/>
</dbReference>
<dbReference type="InterPro" id="IPR036737">
    <property type="entry name" value="OmpA-like_sf"/>
</dbReference>
<dbReference type="AlphaFoldDB" id="A0A4Q0U716"/>
<keyword evidence="3" id="KW-0998">Cell outer membrane</keyword>
<sequence length="402" mass="43376">MKKILLVAAAAFGMLSAQAQQALEYSNFGQNWSIGIDGGVTTPMVGHAFWGSMRGTVGIHLSKQVSPTFGFGFEANGAFNTSSWNPSFVSENNGRSTTAFDQSYVGAYGTVNLSNLFCGYKCGGRFFEVELLAGAGWGHEYWNKGVSPYYAVGSLTDPKANSDYNYFMTKVGFNLNFNVSNHVTIAFKPSIAFNMTGTPNTPLNVEGTNVAYNVHQATFNAAVGVTYNFGPGFKCVDVKNQAEIDALNAQINELRSALDACGASLAASQAEAAALASELEACKNRPAQVVKEVSNNLNSVRYVFFKKSSAVITADQMPNVEMIADYLKNHKNSKVVIKGYASPEGNIDFNNKLAANRAEAVKKALINKYKISADRISAEGEGIGHMFTEDSWNRVSICTIED</sequence>
<dbReference type="PRINTS" id="PR01021">
    <property type="entry name" value="OMPADOMAIN"/>
</dbReference>
<evidence type="ECO:0000256" key="1">
    <source>
        <dbReference type="ARBA" id="ARBA00004442"/>
    </source>
</evidence>
<comment type="caution">
    <text evidence="4">The sequence shown here is derived from an EMBL/GenBank/DDBJ whole genome shotgun (WGS) entry which is preliminary data.</text>
</comment>
<dbReference type="SUPFAM" id="SSF103088">
    <property type="entry name" value="OmpA-like"/>
    <property type="match status" value="1"/>
</dbReference>
<organism evidence="4 5">
    <name type="scientific">Candidatus Amulumruptor caecigallinarius</name>
    <dbReference type="NCBI Taxonomy" id="2109911"/>
    <lineage>
        <taxon>Bacteria</taxon>
        <taxon>Pseudomonadati</taxon>
        <taxon>Bacteroidota</taxon>
        <taxon>Bacteroidia</taxon>
        <taxon>Bacteroidales</taxon>
        <taxon>Muribaculaceae</taxon>
        <taxon>Candidatus Amulumruptor</taxon>
    </lineage>
</organism>
<evidence type="ECO:0000256" key="2">
    <source>
        <dbReference type="ARBA" id="ARBA00023136"/>
    </source>
</evidence>
<comment type="subcellular location">
    <subcellularLocation>
        <location evidence="1">Cell outer membrane</location>
    </subcellularLocation>
</comment>
<dbReference type="InterPro" id="IPR006664">
    <property type="entry name" value="OMP_bac"/>
</dbReference>
<reference evidence="4" key="2">
    <citation type="submission" date="2021-09" db="EMBL/GenBank/DDBJ databases">
        <authorList>
            <person name="Gilroy R."/>
        </authorList>
    </citation>
    <scope>NUCLEOTIDE SEQUENCE</scope>
    <source>
        <strain evidence="4">4100</strain>
    </source>
</reference>
<dbReference type="PANTHER" id="PTHR30329:SF21">
    <property type="entry name" value="LIPOPROTEIN YIAD-RELATED"/>
    <property type="match status" value="1"/>
</dbReference>
<dbReference type="PANTHER" id="PTHR30329">
    <property type="entry name" value="STATOR ELEMENT OF FLAGELLAR MOTOR COMPLEX"/>
    <property type="match status" value="1"/>
</dbReference>
<protein>
    <submittedName>
        <fullName evidence="4">OmpA family protein</fullName>
    </submittedName>
</protein>
<dbReference type="GO" id="GO:0009279">
    <property type="term" value="C:cell outer membrane"/>
    <property type="evidence" value="ECO:0007669"/>
    <property type="project" value="UniProtKB-SubCell"/>
</dbReference>
<gene>
    <name evidence="4" type="ORF">K8V47_09545</name>
</gene>
<name>A0A4Q0U716_9BACT</name>
<evidence type="ECO:0000256" key="3">
    <source>
        <dbReference type="ARBA" id="ARBA00023237"/>
    </source>
</evidence>
<accession>A0A4Q0U716</accession>
<dbReference type="InterPro" id="IPR050330">
    <property type="entry name" value="Bact_OuterMem_StrucFunc"/>
</dbReference>
<dbReference type="InterPro" id="IPR006665">
    <property type="entry name" value="OmpA-like"/>
</dbReference>
<dbReference type="PROSITE" id="PS51123">
    <property type="entry name" value="OMPA_2"/>
    <property type="match status" value="1"/>
</dbReference>
<reference evidence="4" key="1">
    <citation type="journal article" date="2021" name="PeerJ">
        <title>Extensive microbial diversity within the chicken gut microbiome revealed by metagenomics and culture.</title>
        <authorList>
            <person name="Gilroy R."/>
            <person name="Ravi A."/>
            <person name="Getino M."/>
            <person name="Pursley I."/>
            <person name="Horton D.L."/>
            <person name="Alikhan N.F."/>
            <person name="Baker D."/>
            <person name="Gharbi K."/>
            <person name="Hall N."/>
            <person name="Watson M."/>
            <person name="Adriaenssens E.M."/>
            <person name="Foster-Nyarko E."/>
            <person name="Jarju S."/>
            <person name="Secka A."/>
            <person name="Antonio M."/>
            <person name="Oren A."/>
            <person name="Chaudhuri R.R."/>
            <person name="La Ragione R."/>
            <person name="Hildebrand F."/>
            <person name="Pallen M.J."/>
        </authorList>
    </citation>
    <scope>NUCLEOTIDE SEQUENCE</scope>
    <source>
        <strain evidence="4">4100</strain>
    </source>
</reference>
<dbReference type="Pfam" id="PF00691">
    <property type="entry name" value="OmpA"/>
    <property type="match status" value="1"/>
</dbReference>
<evidence type="ECO:0000313" key="5">
    <source>
        <dbReference type="Proteomes" id="UP000711407"/>
    </source>
</evidence>